<sequence>MLSKSDSEAVRRQNRRLAIEHFRQARLSTRRGLAAQSGLSNSGASDIVGDLVREGILVESAATPAAPRRGRPEISMSLNDDAARVAAVKVAVGEVTVTIAGYGGAILAMRQARVDLMTDPGAALAERIADMIGAGLSDCGAGGPLRHVVVAVQGVADAQNRRLLWSPVVGGRDIDLGGPIEERLGAPVLVMNDCGLMPERFRWSGEATLSNFATLFIGFGVGMGLRLHGSTFQGAHSSAVEFGHMNHIPDGAPCRCGKRGCIEAYAGDYAIWRAARGDEEAQPARRITDVEMRDLAEAARRGDARALAAFAQAGQALGYGLGRLFALIDPLPIVFVGSGALAMDLLEPSIRAAIGESAIAGSGADVPFRVYPDVDQIILEASVALALARVDDIHAIPAQSSVANTAVGF</sequence>
<dbReference type="SUPFAM" id="SSF53067">
    <property type="entry name" value="Actin-like ATPase domain"/>
    <property type="match status" value="2"/>
</dbReference>
<organism evidence="1">
    <name type="scientific">Aureimonas frigidaquae</name>
    <dbReference type="NCBI Taxonomy" id="424757"/>
    <lineage>
        <taxon>Bacteria</taxon>
        <taxon>Pseudomonadati</taxon>
        <taxon>Pseudomonadota</taxon>
        <taxon>Alphaproteobacteria</taxon>
        <taxon>Hyphomicrobiales</taxon>
        <taxon>Aurantimonadaceae</taxon>
        <taxon>Aureimonas</taxon>
    </lineage>
</organism>
<dbReference type="InterPro" id="IPR000600">
    <property type="entry name" value="ROK"/>
</dbReference>
<dbReference type="InterPro" id="IPR036388">
    <property type="entry name" value="WH-like_DNA-bd_sf"/>
</dbReference>
<dbReference type="InterPro" id="IPR036390">
    <property type="entry name" value="WH_DNA-bd_sf"/>
</dbReference>
<name>A0A0N7KY23_9HYPH</name>
<dbReference type="Gene3D" id="1.10.10.10">
    <property type="entry name" value="Winged helix-like DNA-binding domain superfamily/Winged helix DNA-binding domain"/>
    <property type="match status" value="1"/>
</dbReference>
<dbReference type="PANTHER" id="PTHR18964:SF173">
    <property type="entry name" value="GLUCOKINASE"/>
    <property type="match status" value="1"/>
</dbReference>
<dbReference type="SUPFAM" id="SSF46785">
    <property type="entry name" value="Winged helix' DNA-binding domain"/>
    <property type="match status" value="1"/>
</dbReference>
<dbReference type="OrthoDB" id="49685at2"/>
<dbReference type="Gene3D" id="3.30.420.40">
    <property type="match status" value="2"/>
</dbReference>
<dbReference type="Pfam" id="PF00480">
    <property type="entry name" value="ROK"/>
    <property type="match status" value="1"/>
</dbReference>
<dbReference type="RefSeq" id="WP_062226030.1">
    <property type="nucleotide sequence ID" value="NZ_BBWR01000002.1"/>
</dbReference>
<protein>
    <submittedName>
        <fullName evidence="1">Putative transcriptional regulator, xylose operon suppressor</fullName>
    </submittedName>
</protein>
<dbReference type="InterPro" id="IPR043129">
    <property type="entry name" value="ATPase_NBD"/>
</dbReference>
<proteinExistence type="predicted"/>
<evidence type="ECO:0000313" key="1">
    <source>
        <dbReference type="EMBL" id="BAT28521.1"/>
    </source>
</evidence>
<accession>A0A0N7KY23</accession>
<dbReference type="PANTHER" id="PTHR18964">
    <property type="entry name" value="ROK (REPRESSOR, ORF, KINASE) FAMILY"/>
    <property type="match status" value="1"/>
</dbReference>
<dbReference type="EMBL" id="LC066377">
    <property type="protein sequence ID" value="BAT28521.1"/>
    <property type="molecule type" value="Genomic_DNA"/>
</dbReference>
<reference evidence="1" key="1">
    <citation type="journal article" date="2015" name="Proc. Natl. Acad. Sci. U.S.A.">
        <title>Bacterial clade with the ribosomal RNA operon on a small plasmid rather than the chromosome.</title>
        <authorList>
            <person name="Anda M."/>
            <person name="Ohtsubo Y."/>
            <person name="Okubo T."/>
            <person name="Sugawara M."/>
            <person name="Nagata Y."/>
            <person name="Tsuda M."/>
            <person name="Minamisawa K."/>
            <person name="Mitsui H."/>
        </authorList>
    </citation>
    <scope>NUCLEOTIDE SEQUENCE</scope>
    <source>
        <strain evidence="1">JCM 14755</strain>
    </source>
</reference>
<dbReference type="AlphaFoldDB" id="A0A0N7KY23"/>